<feature type="transmembrane region" description="Helical" evidence="1">
    <location>
        <begin position="94"/>
        <end position="114"/>
    </location>
</feature>
<dbReference type="Proteomes" id="UP000263486">
    <property type="component" value="Unassembled WGS sequence"/>
</dbReference>
<feature type="transmembrane region" description="Helical" evidence="1">
    <location>
        <begin position="206"/>
        <end position="227"/>
    </location>
</feature>
<evidence type="ECO:0000313" key="2">
    <source>
        <dbReference type="EMBL" id="REI39311.1"/>
    </source>
</evidence>
<name>A0ABX9KD60_9FUSO</name>
<keyword evidence="3" id="KW-1185">Reference proteome</keyword>
<feature type="transmembrane region" description="Helical" evidence="1">
    <location>
        <begin position="175"/>
        <end position="194"/>
    </location>
</feature>
<evidence type="ECO:0000313" key="3">
    <source>
        <dbReference type="Proteomes" id="UP000263486"/>
    </source>
</evidence>
<dbReference type="RefSeq" id="WP_114643731.1">
    <property type="nucleotide sequence ID" value="NZ_JAACIO010000049.1"/>
</dbReference>
<comment type="caution">
    <text evidence="2">The sequence shown here is derived from an EMBL/GenBank/DDBJ whole genome shotgun (WGS) entry which is preliminary data.</text>
</comment>
<proteinExistence type="predicted"/>
<sequence length="233" mass="26581">MFNLIKFEMLKRKKMFSILGVLFLVMQAFIIYETSIPSAIDINIMGKGFLLVFISYTVFIFSSLLNFSKDINSTDRSLVFMTPYSGFTIISSKFLTTIILGTFLFCSTFLWYVVNAIYVDPRIKFRVTESLQNGAFISAVKIFLLSFVSIGSFFALVFLSIIITKTFLSKLKFKTLIVIIVMSILSKIFNLIFWDNLNEISSTNMGISIVAIVCITTLMLWISGWLIDNKTDF</sequence>
<evidence type="ECO:0000256" key="1">
    <source>
        <dbReference type="SAM" id="Phobius"/>
    </source>
</evidence>
<evidence type="ECO:0008006" key="4">
    <source>
        <dbReference type="Google" id="ProtNLM"/>
    </source>
</evidence>
<reference evidence="2 3" key="1">
    <citation type="submission" date="2018-08" db="EMBL/GenBank/DDBJ databases">
        <title>Draft genome sequence of Psychrilyobacter sp. strain SD5 isolated from Black Sea water.</title>
        <authorList>
            <person name="Yadav S."/>
            <person name="Villanueva L."/>
            <person name="Damste J.S.S."/>
        </authorList>
    </citation>
    <scope>NUCLEOTIDE SEQUENCE [LARGE SCALE GENOMIC DNA]</scope>
    <source>
        <strain evidence="2 3">SD5</strain>
    </source>
</reference>
<feature type="transmembrane region" description="Helical" evidence="1">
    <location>
        <begin position="134"/>
        <end position="163"/>
    </location>
</feature>
<feature type="transmembrane region" description="Helical" evidence="1">
    <location>
        <begin position="44"/>
        <end position="67"/>
    </location>
</feature>
<organism evidence="2 3">
    <name type="scientific">Psychrilyobacter piezotolerans</name>
    <dbReference type="NCBI Taxonomy" id="2293438"/>
    <lineage>
        <taxon>Bacteria</taxon>
        <taxon>Fusobacteriati</taxon>
        <taxon>Fusobacteriota</taxon>
        <taxon>Fusobacteriia</taxon>
        <taxon>Fusobacteriales</taxon>
        <taxon>Fusobacteriaceae</taxon>
        <taxon>Psychrilyobacter</taxon>
    </lineage>
</organism>
<dbReference type="EMBL" id="QUAJ01000052">
    <property type="protein sequence ID" value="REI39311.1"/>
    <property type="molecule type" value="Genomic_DNA"/>
</dbReference>
<protein>
    <recommendedName>
        <fullName evidence="4">ABC-2 family transporter protein</fullName>
    </recommendedName>
</protein>
<keyword evidence="1" id="KW-0812">Transmembrane</keyword>
<gene>
    <name evidence="2" type="ORF">DYH56_15300</name>
</gene>
<keyword evidence="1" id="KW-0472">Membrane</keyword>
<accession>A0ABX9KD60</accession>
<keyword evidence="1" id="KW-1133">Transmembrane helix</keyword>